<sequence>MEKSDVWRLQTASHTWKCDPILQNVSAMSCEKVLSITQDVKGPVICAPCMQIDFKNALRHPEPPSEKMKYLNTRYCDEITAMAYARVVGLHDVLNKV</sequence>
<dbReference type="Proteomes" id="UP000030671">
    <property type="component" value="Unassembled WGS sequence"/>
</dbReference>
<dbReference type="GeneID" id="20670320"/>
<dbReference type="RefSeq" id="XP_009544734.1">
    <property type="nucleotide sequence ID" value="XM_009546439.1"/>
</dbReference>
<evidence type="ECO:0000313" key="2">
    <source>
        <dbReference type="Proteomes" id="UP000030671"/>
    </source>
</evidence>
<protein>
    <submittedName>
        <fullName evidence="1">Uncharacterized protein</fullName>
    </submittedName>
</protein>
<gene>
    <name evidence="1" type="ORF">HETIRDRAFT_316320</name>
</gene>
<dbReference type="EMBL" id="KI925457">
    <property type="protein sequence ID" value="ETW82369.1"/>
    <property type="molecule type" value="Genomic_DNA"/>
</dbReference>
<dbReference type="HOGENOM" id="CLU_2512903_0_0_1"/>
<proteinExistence type="predicted"/>
<reference evidence="1 2" key="1">
    <citation type="journal article" date="2012" name="New Phytol.">
        <title>Insight into trade-off between wood decay and parasitism from the genome of a fungal forest pathogen.</title>
        <authorList>
            <person name="Olson A."/>
            <person name="Aerts A."/>
            <person name="Asiegbu F."/>
            <person name="Belbahri L."/>
            <person name="Bouzid O."/>
            <person name="Broberg A."/>
            <person name="Canback B."/>
            <person name="Coutinho P.M."/>
            <person name="Cullen D."/>
            <person name="Dalman K."/>
            <person name="Deflorio G."/>
            <person name="van Diepen L.T."/>
            <person name="Dunand C."/>
            <person name="Duplessis S."/>
            <person name="Durling M."/>
            <person name="Gonthier P."/>
            <person name="Grimwood J."/>
            <person name="Fossdal C.G."/>
            <person name="Hansson D."/>
            <person name="Henrissat B."/>
            <person name="Hietala A."/>
            <person name="Himmelstrand K."/>
            <person name="Hoffmeister D."/>
            <person name="Hogberg N."/>
            <person name="James T.Y."/>
            <person name="Karlsson M."/>
            <person name="Kohler A."/>
            <person name="Kues U."/>
            <person name="Lee Y.H."/>
            <person name="Lin Y.C."/>
            <person name="Lind M."/>
            <person name="Lindquist E."/>
            <person name="Lombard V."/>
            <person name="Lucas S."/>
            <person name="Lunden K."/>
            <person name="Morin E."/>
            <person name="Murat C."/>
            <person name="Park J."/>
            <person name="Raffaello T."/>
            <person name="Rouze P."/>
            <person name="Salamov A."/>
            <person name="Schmutz J."/>
            <person name="Solheim H."/>
            <person name="Stahlberg J."/>
            <person name="Velez H."/>
            <person name="de Vries R.P."/>
            <person name="Wiebenga A."/>
            <person name="Woodward S."/>
            <person name="Yakovlev I."/>
            <person name="Garbelotto M."/>
            <person name="Martin F."/>
            <person name="Grigoriev I.V."/>
            <person name="Stenlid J."/>
        </authorList>
    </citation>
    <scope>NUCLEOTIDE SEQUENCE [LARGE SCALE GENOMIC DNA]</scope>
    <source>
        <strain evidence="1 2">TC 32-1</strain>
    </source>
</reference>
<dbReference type="AlphaFoldDB" id="W4K9F8"/>
<accession>W4K9F8</accession>
<evidence type="ECO:0000313" key="1">
    <source>
        <dbReference type="EMBL" id="ETW82369.1"/>
    </source>
</evidence>
<dbReference type="InParanoid" id="W4K9F8"/>
<name>W4K9F8_HETIT</name>
<keyword evidence="2" id="KW-1185">Reference proteome</keyword>
<organism evidence="1 2">
    <name type="scientific">Heterobasidion irregulare (strain TC 32-1)</name>
    <dbReference type="NCBI Taxonomy" id="747525"/>
    <lineage>
        <taxon>Eukaryota</taxon>
        <taxon>Fungi</taxon>
        <taxon>Dikarya</taxon>
        <taxon>Basidiomycota</taxon>
        <taxon>Agaricomycotina</taxon>
        <taxon>Agaricomycetes</taxon>
        <taxon>Russulales</taxon>
        <taxon>Bondarzewiaceae</taxon>
        <taxon>Heterobasidion</taxon>
        <taxon>Heterobasidion annosum species complex</taxon>
    </lineage>
</organism>
<dbReference type="PROSITE" id="PS51257">
    <property type="entry name" value="PROKAR_LIPOPROTEIN"/>
    <property type="match status" value="1"/>
</dbReference>
<dbReference type="KEGG" id="hir:HETIRDRAFT_316320"/>